<dbReference type="EMBL" id="LN906597">
    <property type="protein sequence ID" value="CUT17168.1"/>
    <property type="molecule type" value="Genomic_DNA"/>
</dbReference>
<reference evidence="2" key="1">
    <citation type="submission" date="2015-11" db="EMBL/GenBank/DDBJ databases">
        <authorList>
            <person name="Seth-Smith H.M.B."/>
        </authorList>
    </citation>
    <scope>NUCLEOTIDE SEQUENCE [LARGE SCALE GENOMIC DNA]</scope>
    <source>
        <strain evidence="2">2013Ark11</strain>
    </source>
</reference>
<gene>
    <name evidence="1" type="ORF">Ark11_0312</name>
</gene>
<name>A0A0S4M1Q0_9BURK</name>
<evidence type="ECO:0000313" key="2">
    <source>
        <dbReference type="Proteomes" id="UP000198651"/>
    </source>
</evidence>
<accession>A0A0S4M1Q0</accession>
<dbReference type="PROSITE" id="PS51257">
    <property type="entry name" value="PROKAR_LIPOPROTEIN"/>
    <property type="match status" value="1"/>
</dbReference>
<dbReference type="Proteomes" id="UP000198651">
    <property type="component" value="Chromosome I"/>
</dbReference>
<dbReference type="STRING" id="1561003.Ark11_0312"/>
<dbReference type="RefSeq" id="WP_092342777.1">
    <property type="nucleotide sequence ID" value="NZ_FLSL01000089.1"/>
</dbReference>
<dbReference type="OrthoDB" id="9765158at2"/>
<proteinExistence type="predicted"/>
<dbReference type="PANTHER" id="PTHR34700:SF8">
    <property type="entry name" value="POTASSIUM BINDING PROTEIN KBP"/>
    <property type="match status" value="1"/>
</dbReference>
<keyword evidence="2" id="KW-1185">Reference proteome</keyword>
<dbReference type="PANTHER" id="PTHR34700">
    <property type="entry name" value="POTASSIUM BINDING PROTEIN KBP"/>
    <property type="match status" value="1"/>
</dbReference>
<dbReference type="AlphaFoldDB" id="A0A0S4M1Q0"/>
<evidence type="ECO:0000313" key="1">
    <source>
        <dbReference type="EMBL" id="CUT17168.1"/>
    </source>
</evidence>
<dbReference type="InterPro" id="IPR052196">
    <property type="entry name" value="Bact_Kbp"/>
</dbReference>
<sequence>MRTLTVVGIYATLITSFYSCGATYYDSPSPTTATISPRIRTYGDQQNQGKGYLRLSKIESFLDFPLVIENSNKLHKLGRIIANSNQETFSRKDSILYVTNLDHLPKNTPVDIVTTGDTVVNPTTKHMLGIELIKAGEGIIVSQGIVSKVLVTESIREITVGNYLLPKSTIEISGLTPIVAPSNAPEKLTQICSIYGDSSKFSGNLSIVSIGLGSKHGIKKGDVMFVYKFLSTYASKIYPHSKERKNQGFRFSSNSKIPKVIYDKKLVGEIMIISVFPDISYAIVKSAKEILDIGDMVTNKKDQ</sequence>
<organism evidence="1 2">
    <name type="scientific">Candidatus Ichthyocystis hellenicum</name>
    <dbReference type="NCBI Taxonomy" id="1561003"/>
    <lineage>
        <taxon>Bacteria</taxon>
        <taxon>Pseudomonadati</taxon>
        <taxon>Pseudomonadota</taxon>
        <taxon>Betaproteobacteria</taxon>
        <taxon>Burkholderiales</taxon>
        <taxon>Candidatus Ichthyocystis</taxon>
    </lineage>
</organism>
<protein>
    <submittedName>
        <fullName evidence="1">Putative exported protein</fullName>
    </submittedName>
</protein>